<keyword evidence="9 10" id="KW-0411">Iron-sulfur</keyword>
<dbReference type="CDD" id="cd01335">
    <property type="entry name" value="Radical_SAM"/>
    <property type="match status" value="1"/>
</dbReference>
<keyword evidence="4 10" id="KW-0004">4Fe-4S</keyword>
<dbReference type="SFLD" id="SFLDS00029">
    <property type="entry name" value="Radical_SAM"/>
    <property type="match status" value="1"/>
</dbReference>
<reference evidence="12" key="2">
    <citation type="submission" date="2021-04" db="EMBL/GenBank/DDBJ databases">
        <authorList>
            <person name="Liu J."/>
        </authorList>
    </citation>
    <scope>NUCLEOTIDE SEQUENCE</scope>
    <source>
        <strain evidence="12">BAD-6</strain>
    </source>
</reference>
<keyword evidence="6 10" id="KW-0479">Metal-binding</keyword>
<dbReference type="Gene3D" id="3.20.20.70">
    <property type="entry name" value="Aldolase class I"/>
    <property type="match status" value="1"/>
</dbReference>
<dbReference type="InterPro" id="IPR058240">
    <property type="entry name" value="rSAM_sf"/>
</dbReference>
<evidence type="ECO:0000256" key="1">
    <source>
        <dbReference type="ARBA" id="ARBA00003141"/>
    </source>
</evidence>
<dbReference type="Pfam" id="PF04055">
    <property type="entry name" value="Radical_SAM"/>
    <property type="match status" value="1"/>
</dbReference>
<evidence type="ECO:0000256" key="5">
    <source>
        <dbReference type="ARBA" id="ARBA00022691"/>
    </source>
</evidence>
<dbReference type="Proteomes" id="UP000675664">
    <property type="component" value="Unassembled WGS sequence"/>
</dbReference>
<dbReference type="GO" id="GO:0043365">
    <property type="term" value="F:[formate-C-acetyltransferase]-activating enzyme activity"/>
    <property type="evidence" value="ECO:0007669"/>
    <property type="project" value="UniProtKB-UniRule"/>
</dbReference>
<dbReference type="EMBL" id="JAGSND010000019">
    <property type="protein sequence ID" value="MBR0599986.1"/>
    <property type="molecule type" value="Genomic_DNA"/>
</dbReference>
<dbReference type="SFLD" id="SFLDG01066">
    <property type="entry name" value="organic_radical-activating_enz"/>
    <property type="match status" value="1"/>
</dbReference>
<dbReference type="InterPro" id="IPR012838">
    <property type="entry name" value="PFL1_activating"/>
</dbReference>
<evidence type="ECO:0000256" key="9">
    <source>
        <dbReference type="ARBA" id="ARBA00023014"/>
    </source>
</evidence>
<dbReference type="GO" id="GO:0046872">
    <property type="term" value="F:metal ion binding"/>
    <property type="evidence" value="ECO:0007669"/>
    <property type="project" value="UniProtKB-UniRule"/>
</dbReference>
<keyword evidence="8 10" id="KW-0408">Iron</keyword>
<keyword evidence="12" id="KW-0456">Lyase</keyword>
<evidence type="ECO:0000256" key="8">
    <source>
        <dbReference type="ARBA" id="ARBA00023004"/>
    </source>
</evidence>
<evidence type="ECO:0000256" key="10">
    <source>
        <dbReference type="RuleBase" id="RU362053"/>
    </source>
</evidence>
<proteinExistence type="inferred from homology"/>
<sequence length="233" mass="26183">MKGIIHSFQSMGAVDGPGLRYVIFMQGCPLRCVYCHNPDTWTPEGRAYSVEEVFQKIMRYRAYFGKEGGVTVSGGEPLLQWEFVAALFAKLKNAGIHTALDTSGIGSMEGARTVLEGTDLVLCDVKFSSEAEYQKYCKADMKKVLSFLRLTEDMKIPLWIRHVVVPGLTNREESLAEIMEISEGLSNFKKIEFLPFKKLCTVKYKALGIPFLLEQCDECPDSAIEEIRLKFGV</sequence>
<protein>
    <recommendedName>
        <fullName evidence="3 10">Pyruvate formate-lyase-activating enzyme</fullName>
        <ecNumber evidence="10">1.97.1.4</ecNumber>
    </recommendedName>
</protein>
<dbReference type="SUPFAM" id="SSF102114">
    <property type="entry name" value="Radical SAM enzymes"/>
    <property type="match status" value="1"/>
</dbReference>
<gene>
    <name evidence="12" type="primary">pflA</name>
    <name evidence="12" type="ORF">KCX82_19055</name>
</gene>
<name>A0A8J7W6M5_9FIRM</name>
<dbReference type="EC" id="1.97.1.4" evidence="10"/>
<dbReference type="PROSITE" id="PS01087">
    <property type="entry name" value="RADICAL_ACTIVATING"/>
    <property type="match status" value="1"/>
</dbReference>
<comment type="similarity">
    <text evidence="2 10">Belongs to the organic radical-activating enzymes family.</text>
</comment>
<evidence type="ECO:0000256" key="3">
    <source>
        <dbReference type="ARBA" id="ARBA00021356"/>
    </source>
</evidence>
<evidence type="ECO:0000259" key="11">
    <source>
        <dbReference type="PROSITE" id="PS51918"/>
    </source>
</evidence>
<dbReference type="GO" id="GO:0051539">
    <property type="term" value="F:4 iron, 4 sulfur cluster binding"/>
    <property type="evidence" value="ECO:0007669"/>
    <property type="project" value="UniProtKB-UniRule"/>
</dbReference>
<comment type="caution">
    <text evidence="12">The sequence shown here is derived from an EMBL/GenBank/DDBJ whole genome shotgun (WGS) entry which is preliminary data.</text>
</comment>
<dbReference type="AlphaFoldDB" id="A0A8J7W6M5"/>
<comment type="subcellular location">
    <subcellularLocation>
        <location evidence="10">Cytoplasm</location>
    </subcellularLocation>
</comment>
<dbReference type="GO" id="GO:0016829">
    <property type="term" value="F:lyase activity"/>
    <property type="evidence" value="ECO:0007669"/>
    <property type="project" value="UniProtKB-KW"/>
</dbReference>
<accession>A0A8J7W6M5</accession>
<comment type="function">
    <text evidence="1 10">Activation of pyruvate formate-lyase under anaerobic conditions by generation of an organic free radical, using S-adenosylmethionine and reduced flavodoxin as cosubstrates to produce 5'-deoxy-adenosine.</text>
</comment>
<dbReference type="PANTHER" id="PTHR30352">
    <property type="entry name" value="PYRUVATE FORMATE-LYASE-ACTIVATING ENZYME"/>
    <property type="match status" value="1"/>
</dbReference>
<dbReference type="GO" id="GO:0005737">
    <property type="term" value="C:cytoplasm"/>
    <property type="evidence" value="ECO:0007669"/>
    <property type="project" value="UniProtKB-SubCell"/>
</dbReference>
<keyword evidence="12" id="KW-0670">Pyruvate</keyword>
<evidence type="ECO:0000256" key="6">
    <source>
        <dbReference type="ARBA" id="ARBA00022723"/>
    </source>
</evidence>
<keyword evidence="10" id="KW-0963">Cytoplasm</keyword>
<dbReference type="InterPro" id="IPR007197">
    <property type="entry name" value="rSAM"/>
</dbReference>
<organism evidence="12 13">
    <name type="scientific">Sinanaerobacter chloroacetimidivorans</name>
    <dbReference type="NCBI Taxonomy" id="2818044"/>
    <lineage>
        <taxon>Bacteria</taxon>
        <taxon>Bacillati</taxon>
        <taxon>Bacillota</taxon>
        <taxon>Clostridia</taxon>
        <taxon>Peptostreptococcales</taxon>
        <taxon>Anaerovoracaceae</taxon>
        <taxon>Sinanaerobacter</taxon>
    </lineage>
</organism>
<evidence type="ECO:0000256" key="2">
    <source>
        <dbReference type="ARBA" id="ARBA00009777"/>
    </source>
</evidence>
<evidence type="ECO:0000313" key="13">
    <source>
        <dbReference type="Proteomes" id="UP000675664"/>
    </source>
</evidence>
<dbReference type="InterPro" id="IPR013785">
    <property type="entry name" value="Aldolase_TIM"/>
</dbReference>
<dbReference type="InterPro" id="IPR001989">
    <property type="entry name" value="Radical_activat_CS"/>
</dbReference>
<keyword evidence="5 10" id="KW-0949">S-adenosyl-L-methionine</keyword>
<dbReference type="InterPro" id="IPR034457">
    <property type="entry name" value="Organic_radical-activating"/>
</dbReference>
<keyword evidence="13" id="KW-1185">Reference proteome</keyword>
<comment type="cofactor">
    <cofactor evidence="10">
        <name>[4Fe-4S] cluster</name>
        <dbReference type="ChEBI" id="CHEBI:49883"/>
    </cofactor>
    <text evidence="10">Binds 1 [4Fe-4S] cluster. The cluster is coordinated with 3 cysteines and an exchangeable S-adenosyl-L-methionine.</text>
</comment>
<evidence type="ECO:0000256" key="4">
    <source>
        <dbReference type="ARBA" id="ARBA00022485"/>
    </source>
</evidence>
<keyword evidence="7 10" id="KW-0560">Oxidoreductase</keyword>
<dbReference type="RefSeq" id="WP_227020118.1">
    <property type="nucleotide sequence ID" value="NZ_JAGSND010000019.1"/>
</dbReference>
<reference evidence="12" key="1">
    <citation type="submission" date="2021-04" db="EMBL/GenBank/DDBJ databases">
        <title>Sinoanaerobacter chloroacetimidivorans sp. nov., an obligate anaerobic bacterium isolated from anaerobic sludge.</title>
        <authorList>
            <person name="Bao Y."/>
        </authorList>
    </citation>
    <scope>NUCLEOTIDE SEQUENCE</scope>
    <source>
        <strain evidence="12">BAD-6</strain>
    </source>
</reference>
<feature type="domain" description="Radical SAM core" evidence="11">
    <location>
        <begin position="14"/>
        <end position="233"/>
    </location>
</feature>
<comment type="catalytic activity">
    <reaction evidence="10">
        <text>glycyl-[formate C-acetyltransferase] + reduced [flavodoxin] + S-adenosyl-L-methionine = glycin-2-yl radical-[formate C-acetyltransferase] + semiquinone [flavodoxin] + 5'-deoxyadenosine + L-methionine + H(+)</text>
        <dbReference type="Rhea" id="RHEA:19225"/>
        <dbReference type="Rhea" id="RHEA-COMP:10622"/>
        <dbReference type="Rhea" id="RHEA-COMP:12190"/>
        <dbReference type="Rhea" id="RHEA-COMP:12191"/>
        <dbReference type="Rhea" id="RHEA-COMP:14480"/>
        <dbReference type="ChEBI" id="CHEBI:15378"/>
        <dbReference type="ChEBI" id="CHEBI:17319"/>
        <dbReference type="ChEBI" id="CHEBI:29947"/>
        <dbReference type="ChEBI" id="CHEBI:32722"/>
        <dbReference type="ChEBI" id="CHEBI:57618"/>
        <dbReference type="ChEBI" id="CHEBI:57844"/>
        <dbReference type="ChEBI" id="CHEBI:59789"/>
        <dbReference type="ChEBI" id="CHEBI:140311"/>
        <dbReference type="EC" id="1.97.1.4"/>
    </reaction>
</comment>
<dbReference type="PROSITE" id="PS51918">
    <property type="entry name" value="RADICAL_SAM"/>
    <property type="match status" value="1"/>
</dbReference>
<evidence type="ECO:0000256" key="7">
    <source>
        <dbReference type="ARBA" id="ARBA00023002"/>
    </source>
</evidence>
<dbReference type="NCBIfam" id="TIGR02493">
    <property type="entry name" value="PFLA"/>
    <property type="match status" value="1"/>
</dbReference>
<dbReference type="PANTHER" id="PTHR30352:SF5">
    <property type="entry name" value="PYRUVATE FORMATE-LYASE 1-ACTIVATING ENZYME"/>
    <property type="match status" value="1"/>
</dbReference>
<evidence type="ECO:0000313" key="12">
    <source>
        <dbReference type="EMBL" id="MBR0599986.1"/>
    </source>
</evidence>